<dbReference type="AlphaFoldDB" id="A0A5P6A6J8"/>
<geneLocation type="plasmid" evidence="1">
    <name>p332306-HI3</name>
</geneLocation>
<protein>
    <submittedName>
        <fullName evidence="2">Uncharacterized protein</fullName>
    </submittedName>
</protein>
<reference evidence="2" key="2">
    <citation type="submission" date="2019-03" db="EMBL/GenBank/DDBJ databases">
        <title>Genomic surveillance for hypervirulence and multi-drug resistance in invasive Klebsiella pneumoniae from south and southeast Asia.</title>
        <authorList>
            <person name="Wyres K.L."/>
            <person name="Nguyen T.N.T."/>
            <person name="Lam M.M.C."/>
            <person name="Judd L.M."/>
            <person name="van Vinh Chau N."/>
            <person name="Dance D.A.B."/>
            <person name="Ip M."/>
            <person name="Karkey A."/>
            <person name="Ling C.L."/>
            <person name="Miliya T."/>
            <person name="Newton P."/>
            <person name="Nguyen L."/>
            <person name="Sengduangphachanh A."/>
            <person name="Turner P."/>
            <person name="Veeraraghavan B."/>
            <person name="Voong Vinh P."/>
            <person name="Vongsouvath M."/>
            <person name="Thomson N.R."/>
            <person name="Baker S."/>
            <person name="Holt K.E."/>
        </authorList>
    </citation>
    <scope>NUCLEOTIDE SEQUENCE</scope>
    <source>
        <strain evidence="2">2579</strain>
        <plasmid evidence="2">p2579_1</plasmid>
    </source>
</reference>
<dbReference type="InterPro" id="IPR043135">
    <property type="entry name" value="Fur_C"/>
</dbReference>
<organism evidence="2">
    <name type="scientific">Klebsiella pneumoniae</name>
    <dbReference type="NCBI Taxonomy" id="573"/>
    <lineage>
        <taxon>Bacteria</taxon>
        <taxon>Pseudomonadati</taxon>
        <taxon>Pseudomonadota</taxon>
        <taxon>Gammaproteobacteria</taxon>
        <taxon>Enterobacterales</taxon>
        <taxon>Enterobacteriaceae</taxon>
        <taxon>Klebsiella/Raoultella group</taxon>
        <taxon>Klebsiella</taxon>
        <taxon>Klebsiella pneumoniae complex</taxon>
    </lineage>
</organism>
<dbReference type="Gene3D" id="3.30.1490.190">
    <property type="match status" value="1"/>
</dbReference>
<geneLocation type="plasmid" evidence="2">
    <name>p2579_1</name>
</geneLocation>
<gene>
    <name evidence="2" type="ORF">p2579_00093</name>
</gene>
<dbReference type="EMBL" id="MK413722">
    <property type="protein sequence ID" value="QEQ70123.1"/>
    <property type="molecule type" value="Genomic_DNA"/>
</dbReference>
<reference evidence="1" key="1">
    <citation type="submission" date="2019-01" db="EMBL/GenBank/DDBJ databases">
        <authorList>
            <person name="Liang Q."/>
            <person name="Zhou D."/>
        </authorList>
    </citation>
    <scope>NUCLEOTIDE SEQUENCE</scope>
    <source>
        <strain evidence="1">332306</strain>
        <plasmid evidence="1">p332306-HI3</plasmid>
    </source>
</reference>
<sequence>MICSNCGTIIQHTDSKIQYYVEDKSHEYGYIMQRKDIEISIICPGCQANEKMAQSG</sequence>
<name>A0A5P6A6J8_KLEPN</name>
<evidence type="ECO:0000313" key="1">
    <source>
        <dbReference type="EMBL" id="QEQ70123.1"/>
    </source>
</evidence>
<keyword evidence="2" id="KW-0614">Plasmid</keyword>
<dbReference type="EMBL" id="MK649822">
    <property type="protein sequence ID" value="QFG70643.1"/>
    <property type="molecule type" value="Genomic_DNA"/>
</dbReference>
<accession>A0A5P6A6J8</accession>
<evidence type="ECO:0000313" key="2">
    <source>
        <dbReference type="EMBL" id="QFG70643.1"/>
    </source>
</evidence>
<proteinExistence type="predicted"/>